<name>A0A6B3BUA8_9ACTN</name>
<accession>A0A6B3BUA8</accession>
<evidence type="ECO:0000256" key="2">
    <source>
        <dbReference type="SAM" id="MobiDB-lite"/>
    </source>
</evidence>
<protein>
    <submittedName>
        <fullName evidence="3">VCBS repeat-containing protein</fullName>
    </submittedName>
</protein>
<dbReference type="RefSeq" id="WP_164316080.1">
    <property type="nucleotide sequence ID" value="NZ_JAAGLU010000015.1"/>
</dbReference>
<reference evidence="3" key="1">
    <citation type="submission" date="2020-01" db="EMBL/GenBank/DDBJ databases">
        <title>Insect and environment-associated Actinomycetes.</title>
        <authorList>
            <person name="Currrie C."/>
            <person name="Chevrette M."/>
            <person name="Carlson C."/>
            <person name="Stubbendieck R."/>
            <person name="Wendt-Pienkowski E."/>
        </authorList>
    </citation>
    <scope>NUCLEOTIDE SEQUENCE</scope>
    <source>
        <strain evidence="3">SID12501</strain>
    </source>
</reference>
<comment type="caution">
    <text evidence="3">The sequence shown here is derived from an EMBL/GenBank/DDBJ whole genome shotgun (WGS) entry which is preliminary data.</text>
</comment>
<feature type="compositionally biased region" description="Acidic residues" evidence="2">
    <location>
        <begin position="330"/>
        <end position="347"/>
    </location>
</feature>
<feature type="region of interest" description="Disordered" evidence="2">
    <location>
        <begin position="109"/>
        <end position="136"/>
    </location>
</feature>
<feature type="compositionally biased region" description="Low complexity" evidence="2">
    <location>
        <begin position="319"/>
        <end position="329"/>
    </location>
</feature>
<feature type="region of interest" description="Disordered" evidence="2">
    <location>
        <begin position="24"/>
        <end position="53"/>
    </location>
</feature>
<feature type="compositionally biased region" description="Gly residues" evidence="2">
    <location>
        <begin position="122"/>
        <end position="131"/>
    </location>
</feature>
<dbReference type="SUPFAM" id="SSF69318">
    <property type="entry name" value="Integrin alpha N-terminal domain"/>
    <property type="match status" value="1"/>
</dbReference>
<evidence type="ECO:0000256" key="1">
    <source>
        <dbReference type="ARBA" id="ARBA00022729"/>
    </source>
</evidence>
<dbReference type="InterPro" id="IPR028994">
    <property type="entry name" value="Integrin_alpha_N"/>
</dbReference>
<dbReference type="Pfam" id="PF13517">
    <property type="entry name" value="FG-GAP_3"/>
    <property type="match status" value="1"/>
</dbReference>
<gene>
    <name evidence="3" type="ORF">G3I71_19440</name>
</gene>
<evidence type="ECO:0000313" key="3">
    <source>
        <dbReference type="EMBL" id="NEC87954.1"/>
    </source>
</evidence>
<feature type="region of interest" description="Disordered" evidence="2">
    <location>
        <begin position="996"/>
        <end position="1017"/>
    </location>
</feature>
<feature type="compositionally biased region" description="Polar residues" evidence="2">
    <location>
        <begin position="109"/>
        <end position="119"/>
    </location>
</feature>
<sequence>MALVAAVAATALGLALLESGFGFGTPGSGPEKPAAKVRPVDEDTAQDKARATGTKVEVTALRDESSTTYANPDGTFTLTTHAQPIRARNADGQWQDIDTSLVATEQGWTTTASPTPVTFSSGGPGNSGDTGGAVKSGLRQAGYASARQATYSGPQQAAYTAAGDDNESGTGSTEEDPATPTIPSTWSDLVTLTTGGHDLTVSWPGALPEPVITDAQALYRDVLPDVDLLLTARDTGFSHVLIVHTPEAAAAEALTELTYRLTSPDLTFQIDPATDTVTAHTSDGTEVAVSPTPLMWDSAGTPDVTIGDDPEPTDENTGSPEADPSASASEESDEETITESENDEAVTPEETNPDNGSTSATASPDTSTGDDTETGSETASAEPASFTRAAPAGLSTTDTLALQGLAGPVPGTHAATAQALLTDGAYLTVRADTKLLTAAGTTYPVFIDPSVSGVTDAWTTAYKRYPSSSFFDGANYNTGTTEARVGYESDTWGTARSFFRLKLNKKIKGATVRSATVKVRETHSWSCSARQVELWHTGGISSSTTWNNQPSWKDLITEKSFAHGWKSSSCPDADVDFNIKSLAQSAADGGWTSFTIGLRANSASGSGAETDPYTWKKFSAEGDHAPDLSITYLRAPNTPTNLAITAGTCDTSASPYINIGKQTTITLSAKATDPDGDLASLYFEYWRTGYSSTTKVTATKPAATATGAASWAIAGTKFTNGYDYSWRVRAEDDDGTDSGWAPTTGDDVCRFTYNTSIPTTPGAVSTVFPEDLKPDGSSGNGSVWSTETFGTTGAFTFTTTDTDVVKYAYSFNATTYANYVCASSSGTTGGPTASCSTVITSKTVTGKPTLAGPNVLYIKAYDAAGNASNAKKYVFYVTPKAVPDGAADYTGDQIPDFAAIRSTGKLYIESISNTGTYVASTPTTHDEGTLLTDATSIGHWWNGTSTYALITHNGDFAPGDGITDFVVRTPDGGLYLYPGDGYGGTDVSQRQEIQLPSNAPDPATLTDIKSMGDANGDEQPELLAISGDALWIFSGYSGGSFATATQLSASSWSGRDLVTLADFNSDDTIDLLYRTAAGNLWLRHSAASTTGTDWTTLASSAASLDGDSAYATGGFLTTTYPYLYGSPGMTSTDLPDIWAITPAGLLYRLDGTATGISATTYTGKTLTVGAIG</sequence>
<feature type="compositionally biased region" description="Basic and acidic residues" evidence="2">
    <location>
        <begin position="38"/>
        <end position="50"/>
    </location>
</feature>
<feature type="region of interest" description="Disordered" evidence="2">
    <location>
        <begin position="154"/>
        <end position="186"/>
    </location>
</feature>
<feature type="compositionally biased region" description="Low complexity" evidence="2">
    <location>
        <begin position="356"/>
        <end position="367"/>
    </location>
</feature>
<organism evidence="3">
    <name type="scientific">Streptomyces sp. SID12501</name>
    <dbReference type="NCBI Taxonomy" id="2706042"/>
    <lineage>
        <taxon>Bacteria</taxon>
        <taxon>Bacillati</taxon>
        <taxon>Actinomycetota</taxon>
        <taxon>Actinomycetes</taxon>
        <taxon>Kitasatosporales</taxon>
        <taxon>Streptomycetaceae</taxon>
        <taxon>Streptomyces</taxon>
    </lineage>
</organism>
<dbReference type="EMBL" id="JAAGLU010000015">
    <property type="protein sequence ID" value="NEC87954.1"/>
    <property type="molecule type" value="Genomic_DNA"/>
</dbReference>
<proteinExistence type="predicted"/>
<dbReference type="InterPro" id="IPR013517">
    <property type="entry name" value="FG-GAP"/>
</dbReference>
<feature type="region of interest" description="Disordered" evidence="2">
    <location>
        <begin position="277"/>
        <end position="391"/>
    </location>
</feature>
<dbReference type="AlphaFoldDB" id="A0A6B3BUA8"/>
<keyword evidence="1" id="KW-0732">Signal</keyword>